<name>A0A485LX02_9ZZZZ</name>
<dbReference type="InterPro" id="IPR042188">
    <property type="entry name" value="MmgE/PrpD_sf_2"/>
</dbReference>
<accession>A0A485LX02</accession>
<evidence type="ECO:0000313" key="2">
    <source>
        <dbReference type="EMBL" id="VFU13019.1"/>
    </source>
</evidence>
<dbReference type="PANTHER" id="PTHR16943">
    <property type="entry name" value="2-METHYLCITRATE DEHYDRATASE-RELATED"/>
    <property type="match status" value="1"/>
</dbReference>
<sequence>MAGLTVRTYSTALSITANHQPDTVYAAKFSLPFCVALALIKGSCGLTDFTPETLADPDIRQLMSVVSLILDAGLDAVHPARWPAEIEIKTNSGLSYCGQTDFPRGDPENPLSAGDLLQKFYDLAAGPWGEQKAEMLGKTVLDLEHVENLAALF</sequence>
<dbReference type="InterPro" id="IPR036148">
    <property type="entry name" value="MmgE/PrpD_sf"/>
</dbReference>
<dbReference type="Gene3D" id="3.30.1330.120">
    <property type="entry name" value="2-methylcitrate dehydratase PrpD"/>
    <property type="match status" value="1"/>
</dbReference>
<dbReference type="EMBL" id="CAADRN010000110">
    <property type="protein sequence ID" value="VFU13019.1"/>
    <property type="molecule type" value="Genomic_DNA"/>
</dbReference>
<dbReference type="InterPro" id="IPR045337">
    <property type="entry name" value="MmgE_PrpD_C"/>
</dbReference>
<evidence type="ECO:0000259" key="1">
    <source>
        <dbReference type="Pfam" id="PF19305"/>
    </source>
</evidence>
<protein>
    <recommendedName>
        <fullName evidence="1">MmgE/PrpD C-terminal domain-containing protein</fullName>
    </recommendedName>
</protein>
<dbReference type="Pfam" id="PF19305">
    <property type="entry name" value="MmgE_PrpD_C"/>
    <property type="match status" value="1"/>
</dbReference>
<dbReference type="AlphaFoldDB" id="A0A485LX02"/>
<feature type="domain" description="MmgE/PrpD C-terminal" evidence="1">
    <location>
        <begin position="5"/>
        <end position="143"/>
    </location>
</feature>
<proteinExistence type="predicted"/>
<dbReference type="InterPro" id="IPR005656">
    <property type="entry name" value="MmgE_PrpD"/>
</dbReference>
<dbReference type="SUPFAM" id="SSF103378">
    <property type="entry name" value="2-methylcitrate dehydratase PrpD"/>
    <property type="match status" value="1"/>
</dbReference>
<dbReference type="GO" id="GO:0016829">
    <property type="term" value="F:lyase activity"/>
    <property type="evidence" value="ECO:0007669"/>
    <property type="project" value="InterPro"/>
</dbReference>
<gene>
    <name evidence="2" type="primary">MmgE</name>
    <name evidence="2" type="synonym">PrpD</name>
    <name evidence="2" type="ORF">SCFA_1980011</name>
</gene>
<dbReference type="PANTHER" id="PTHR16943:SF8">
    <property type="entry name" value="2-METHYLCITRATE DEHYDRATASE"/>
    <property type="match status" value="1"/>
</dbReference>
<organism evidence="2">
    <name type="scientific">anaerobic digester metagenome</name>
    <dbReference type="NCBI Taxonomy" id="1263854"/>
    <lineage>
        <taxon>unclassified sequences</taxon>
        <taxon>metagenomes</taxon>
        <taxon>ecological metagenomes</taxon>
    </lineage>
</organism>
<reference evidence="2" key="1">
    <citation type="submission" date="2019-03" db="EMBL/GenBank/DDBJ databases">
        <authorList>
            <person name="Hao L."/>
        </authorList>
    </citation>
    <scope>NUCLEOTIDE SEQUENCE</scope>
</reference>